<dbReference type="GO" id="GO:0016874">
    <property type="term" value="F:ligase activity"/>
    <property type="evidence" value="ECO:0007669"/>
    <property type="project" value="UniProtKB-KW"/>
</dbReference>
<dbReference type="RefSeq" id="YP_009225262.1">
    <property type="nucleotide sequence ID" value="NC_029092.1"/>
</dbReference>
<dbReference type="Gene3D" id="3.30.470.30">
    <property type="entry name" value="DNA ligase/mRNA capping enzyme"/>
    <property type="match status" value="1"/>
</dbReference>
<dbReference type="EMBL" id="KT381879">
    <property type="protein sequence ID" value="ALF01664.1"/>
    <property type="molecule type" value="Genomic_DNA"/>
</dbReference>
<keyword evidence="2" id="KW-1185">Reference proteome</keyword>
<evidence type="ECO:0000313" key="2">
    <source>
        <dbReference type="Proteomes" id="UP000204057"/>
    </source>
</evidence>
<dbReference type="Proteomes" id="UP000204057">
    <property type="component" value="Segment"/>
</dbReference>
<proteinExistence type="predicted"/>
<name>A0A0M4RDH3_9CAUD</name>
<keyword evidence="1" id="KW-0436">Ligase</keyword>
<sequence>MSKDYIAGKFVEVRKLAKTTGLGKTLHKVSLDEAFEALGKEYEAQSKHDGCSGVVFLHADDTKPTTVLSRTGEECLSMQMQGRLLRDDFDTVVSKYGPLVLLTEAWWPGKGEFAEISGAFRKKSEQRPRLMFVVSDILTLEEFNAGKTSVPYRARMDRGRGVQPKTAAWTWTTRHPPGTYGDPRDLCAKYVRGGGFDGVVLVDLGAGWVKEEDKSGRKIKVKNELSFALRVKEVKVATGEKTGRDVYTLVVGFDGRDLGVGSGVPHKVEDVPKVGDIVEIVAMDYSSDGLLREPRYKGIRADVIKEDR</sequence>
<evidence type="ECO:0000313" key="1">
    <source>
        <dbReference type="EMBL" id="ALF01664.1"/>
    </source>
</evidence>
<dbReference type="KEGG" id="vg:26796257"/>
<organism evidence="1 2">
    <name type="scientific">Caulobacter phage Percy</name>
    <dbReference type="NCBI Taxonomy" id="1701809"/>
    <lineage>
        <taxon>Viruses</taxon>
        <taxon>Duplodnaviria</taxon>
        <taxon>Heunggongvirae</taxon>
        <taxon>Uroviricota</taxon>
        <taxon>Caudoviricetes</taxon>
        <taxon>Autographivirales</taxon>
        <taxon>Autonotataviridae</taxon>
        <taxon>Percyvirus</taxon>
        <taxon>Percyvirus percy</taxon>
    </lineage>
</organism>
<dbReference type="SUPFAM" id="SSF56091">
    <property type="entry name" value="DNA ligase/mRNA capping enzyme, catalytic domain"/>
    <property type="match status" value="1"/>
</dbReference>
<dbReference type="OrthoDB" id="10765at10239"/>
<accession>A0A0M4RDH3</accession>
<reference evidence="1 2" key="1">
    <citation type="journal article" date="2015" name="Genome Announc.">
        <title>Complete Genome Sequence of Caulobacter crescentus Podophage Percy.</title>
        <authorList>
            <person name="Lerma R.A."/>
            <person name="Tidwell T.J."/>
            <person name="Cahill J.L."/>
            <person name="Rasche E.S."/>
            <person name="Kuty Everett G.F."/>
        </authorList>
    </citation>
    <scope>NUCLEOTIDE SEQUENCE [LARGE SCALE GENOMIC DNA]</scope>
</reference>
<dbReference type="GeneID" id="26796257"/>
<protein>
    <submittedName>
        <fullName evidence="1">DNA ligase</fullName>
    </submittedName>
</protein>
<gene>
    <name evidence="1" type="ORF">CPT_Percy30</name>
</gene>